<evidence type="ECO:0000256" key="3">
    <source>
        <dbReference type="ARBA" id="ARBA00022692"/>
    </source>
</evidence>
<gene>
    <name evidence="7" type="ORF">SAMN02745130_01671</name>
</gene>
<keyword evidence="3 6" id="KW-0812">Transmembrane</keyword>
<reference evidence="7 8" key="1">
    <citation type="submission" date="2017-02" db="EMBL/GenBank/DDBJ databases">
        <authorList>
            <person name="Peterson S.W."/>
        </authorList>
    </citation>
    <scope>NUCLEOTIDE SEQUENCE [LARGE SCALE GENOMIC DNA]</scope>
    <source>
        <strain evidence="7 8">ATCC 49788</strain>
    </source>
</reference>
<evidence type="ECO:0000313" key="8">
    <source>
        <dbReference type="Proteomes" id="UP000190460"/>
    </source>
</evidence>
<dbReference type="STRING" id="92487.SAMN02745130_01671"/>
<proteinExistence type="predicted"/>
<feature type="transmembrane region" description="Helical" evidence="6">
    <location>
        <begin position="201"/>
        <end position="227"/>
    </location>
</feature>
<keyword evidence="8" id="KW-1185">Reference proteome</keyword>
<evidence type="ECO:0000256" key="5">
    <source>
        <dbReference type="ARBA" id="ARBA00023136"/>
    </source>
</evidence>
<keyword evidence="4 6" id="KW-1133">Transmembrane helix</keyword>
<comment type="subcellular location">
    <subcellularLocation>
        <location evidence="1">Cell membrane</location>
        <topology evidence="1">Multi-pass membrane protein</topology>
    </subcellularLocation>
</comment>
<feature type="transmembrane region" description="Helical" evidence="6">
    <location>
        <begin position="135"/>
        <end position="154"/>
    </location>
</feature>
<dbReference type="InterPro" id="IPR017039">
    <property type="entry name" value="Virul_fac_BrkB"/>
</dbReference>
<dbReference type="PANTHER" id="PTHR30213:SF0">
    <property type="entry name" value="UPF0761 MEMBRANE PROTEIN YIHY"/>
    <property type="match status" value="1"/>
</dbReference>
<keyword evidence="5 6" id="KW-0472">Membrane</keyword>
<organism evidence="7 8">
    <name type="scientific">Thiothrix eikelboomii</name>
    <dbReference type="NCBI Taxonomy" id="92487"/>
    <lineage>
        <taxon>Bacteria</taxon>
        <taxon>Pseudomonadati</taxon>
        <taxon>Pseudomonadota</taxon>
        <taxon>Gammaproteobacteria</taxon>
        <taxon>Thiotrichales</taxon>
        <taxon>Thiotrichaceae</taxon>
        <taxon>Thiothrix</taxon>
    </lineage>
</organism>
<dbReference type="InterPro" id="IPR036388">
    <property type="entry name" value="WH-like_DNA-bd_sf"/>
</dbReference>
<protein>
    <submittedName>
        <fullName evidence="7">Membrane protein</fullName>
    </submittedName>
</protein>
<dbReference type="NCBIfam" id="TIGR00765">
    <property type="entry name" value="yihY_not_rbn"/>
    <property type="match status" value="1"/>
</dbReference>
<evidence type="ECO:0000256" key="6">
    <source>
        <dbReference type="SAM" id="Phobius"/>
    </source>
</evidence>
<evidence type="ECO:0000313" key="7">
    <source>
        <dbReference type="EMBL" id="SKA76775.1"/>
    </source>
</evidence>
<dbReference type="RefSeq" id="WP_078922145.1">
    <property type="nucleotide sequence ID" value="NZ_FUYB01000006.1"/>
</dbReference>
<sequence length="418" mass="46767">MTNTLKFWTRLPATLLRELINGEITLRAMGLVYTTLLSITPLLALSFSVLKGFGVHNQLEPLLLQFMAPLGTKAEEVTKQVLGFVDNIQVGALGVVGLVTLLYTVLMMMQQIENAFNHLWQLPTNRSLHKQFSKYISVIMVAPIILFTMFGLMSSLSHTAIAKQLSSHSSWNSLLQLIPVLLVVAVFTFIYIFIPNTRVKFLPALGAGMIAGVAWQTGGWLFAAFVVNSGPQTAIYSVFAGLFLFMLWMYIGWIIVLLGARLAYYFQYPEAVFQVGQADNLSLESRELLAAAVLREIALGFTQGRPPLSLEELRAQIPISRLLINKTLEDLIRYGILSQETGKQPRYLLRVSPDLLTVHYIRQSLWQGDHLQQKQAQQIRQATGLGEQGLERLHQQAELTITQLLEQRTAEPPTQAST</sequence>
<dbReference type="EMBL" id="FUYB01000006">
    <property type="protein sequence ID" value="SKA76775.1"/>
    <property type="molecule type" value="Genomic_DNA"/>
</dbReference>
<feature type="transmembrane region" description="Helical" evidence="6">
    <location>
        <begin position="233"/>
        <end position="258"/>
    </location>
</feature>
<dbReference type="PANTHER" id="PTHR30213">
    <property type="entry name" value="INNER MEMBRANE PROTEIN YHJD"/>
    <property type="match status" value="1"/>
</dbReference>
<name>A0A1T4WIR0_9GAMM</name>
<evidence type="ECO:0000256" key="2">
    <source>
        <dbReference type="ARBA" id="ARBA00022475"/>
    </source>
</evidence>
<feature type="transmembrane region" description="Helical" evidence="6">
    <location>
        <begin position="88"/>
        <end position="106"/>
    </location>
</feature>
<evidence type="ECO:0000256" key="4">
    <source>
        <dbReference type="ARBA" id="ARBA00022989"/>
    </source>
</evidence>
<dbReference type="Gene3D" id="1.10.10.10">
    <property type="entry name" value="Winged helix-like DNA-binding domain superfamily/Winged helix DNA-binding domain"/>
    <property type="match status" value="1"/>
</dbReference>
<dbReference type="AlphaFoldDB" id="A0A1T4WIR0"/>
<dbReference type="GO" id="GO:0005886">
    <property type="term" value="C:plasma membrane"/>
    <property type="evidence" value="ECO:0007669"/>
    <property type="project" value="UniProtKB-SubCell"/>
</dbReference>
<dbReference type="Pfam" id="PF03631">
    <property type="entry name" value="Virul_fac_BrkB"/>
    <property type="match status" value="1"/>
</dbReference>
<feature type="transmembrane region" description="Helical" evidence="6">
    <location>
        <begin position="174"/>
        <end position="194"/>
    </location>
</feature>
<dbReference type="Proteomes" id="UP000190460">
    <property type="component" value="Unassembled WGS sequence"/>
</dbReference>
<accession>A0A1T4WIR0</accession>
<feature type="transmembrane region" description="Helical" evidence="6">
    <location>
        <begin position="30"/>
        <end position="50"/>
    </location>
</feature>
<evidence type="ECO:0000256" key="1">
    <source>
        <dbReference type="ARBA" id="ARBA00004651"/>
    </source>
</evidence>
<keyword evidence="2" id="KW-1003">Cell membrane</keyword>
<dbReference type="OrthoDB" id="9808671at2"/>